<protein>
    <recommendedName>
        <fullName evidence="4">SPIN family peroxidase inhibitor</fullName>
    </recommendedName>
</protein>
<dbReference type="NCBIfam" id="NF033694">
    <property type="entry name" value="perox_inhi_SPIN"/>
    <property type="match status" value="1"/>
</dbReference>
<reference evidence="2 3" key="1">
    <citation type="submission" date="2017-04" db="EMBL/GenBank/DDBJ databases">
        <authorList>
            <person name="Veseli I.A."/>
            <person name="Tang C."/>
            <person name="Pombert J.-F."/>
        </authorList>
    </citation>
    <scope>NUCLEOTIDE SEQUENCE [LARGE SCALE GENOMIC DNA]</scope>
    <source>
        <strain evidence="2 3">ATCC 700373</strain>
    </source>
</reference>
<gene>
    <name evidence="2" type="ORF">B5P37_05375</name>
</gene>
<evidence type="ECO:0008006" key="4">
    <source>
        <dbReference type="Google" id="ProtNLM"/>
    </source>
</evidence>
<dbReference type="RefSeq" id="WP_085237265.1">
    <property type="nucleotide sequence ID" value="NZ_CP020773.1"/>
</dbReference>
<proteinExistence type="predicted"/>
<dbReference type="AlphaFoldDB" id="A0AAC9RU19"/>
<dbReference type="Proteomes" id="UP000242864">
    <property type="component" value="Chromosome"/>
</dbReference>
<evidence type="ECO:0000313" key="3">
    <source>
        <dbReference type="Proteomes" id="UP000242864"/>
    </source>
</evidence>
<feature type="signal peptide" evidence="1">
    <location>
        <begin position="1"/>
        <end position="20"/>
    </location>
</feature>
<feature type="chain" id="PRO_5042036780" description="SPIN family peroxidase inhibitor" evidence="1">
    <location>
        <begin position="21"/>
        <end position="110"/>
    </location>
</feature>
<evidence type="ECO:0000256" key="1">
    <source>
        <dbReference type="SAM" id="SignalP"/>
    </source>
</evidence>
<evidence type="ECO:0000313" key="2">
    <source>
        <dbReference type="EMBL" id="ARJ50787.1"/>
    </source>
</evidence>
<name>A0AAC9RU19_9STAP</name>
<organism evidence="2 3">
    <name type="scientific">Staphylococcus lutrae</name>
    <dbReference type="NCBI Taxonomy" id="155085"/>
    <lineage>
        <taxon>Bacteria</taxon>
        <taxon>Bacillati</taxon>
        <taxon>Bacillota</taxon>
        <taxon>Bacilli</taxon>
        <taxon>Bacillales</taxon>
        <taxon>Staphylococcaceae</taxon>
        <taxon>Staphylococcus</taxon>
    </lineage>
</organism>
<accession>A0AAC9RU19</accession>
<dbReference type="EMBL" id="CP020773">
    <property type="protein sequence ID" value="ARJ50787.1"/>
    <property type="molecule type" value="Genomic_DNA"/>
</dbReference>
<dbReference type="KEGG" id="slz:B5P37_05375"/>
<keyword evidence="1" id="KW-0732">Signal</keyword>
<sequence length="110" mass="11983">MKKFLVAGLTVGILSTGVFAATSHNADAKVTSQNGIILHDDEALLEHELTYIDVLIDPHASVKTKTRLQAYFAAQGLHSISAIVKKGQKDGLDTSKYNYLLSKSSSYRVF</sequence>
<keyword evidence="3" id="KW-1185">Reference proteome</keyword>